<reference evidence="9 10" key="1">
    <citation type="journal article" date="2021" name="Genome Biol.">
        <title>AFLAP: assembly-free linkage analysis pipeline using k-mers from genome sequencing data.</title>
        <authorList>
            <person name="Fletcher K."/>
            <person name="Zhang L."/>
            <person name="Gil J."/>
            <person name="Han R."/>
            <person name="Cavanaugh K."/>
            <person name="Michelmore R."/>
        </authorList>
    </citation>
    <scope>NUCLEOTIDE SEQUENCE [LARGE SCALE GENOMIC DNA]</scope>
    <source>
        <strain evidence="9 10">SF5</strain>
    </source>
</reference>
<dbReference type="AlphaFoldDB" id="A0A976IG50"/>
<keyword evidence="7" id="KW-1133">Transmembrane helix</keyword>
<keyword evidence="7" id="KW-0812">Transmembrane</keyword>
<evidence type="ECO:0000256" key="1">
    <source>
        <dbReference type="ARBA" id="ARBA00004613"/>
    </source>
</evidence>
<keyword evidence="3" id="KW-0964">Secreted</keyword>
<dbReference type="RefSeq" id="XP_067820045.1">
    <property type="nucleotide sequence ID" value="XM_067967214.1"/>
</dbReference>
<dbReference type="EMBL" id="SHOA02000001">
    <property type="protein sequence ID" value="TDH70546.1"/>
    <property type="molecule type" value="Genomic_DNA"/>
</dbReference>
<dbReference type="Proteomes" id="UP000294530">
    <property type="component" value="Unassembled WGS sequence"/>
</dbReference>
<accession>A0A976IG50</accession>
<evidence type="ECO:0000256" key="8">
    <source>
        <dbReference type="SAM" id="SignalP"/>
    </source>
</evidence>
<dbReference type="Gene3D" id="1.10.239.10">
    <property type="entry name" value="Elicitin domain"/>
    <property type="match status" value="1"/>
</dbReference>
<keyword evidence="5" id="KW-1015">Disulfide bond</keyword>
<dbReference type="SMART" id="SM01187">
    <property type="entry name" value="Elicitin"/>
    <property type="match status" value="1"/>
</dbReference>
<evidence type="ECO:0000313" key="9">
    <source>
        <dbReference type="EMBL" id="TDH70546.1"/>
    </source>
</evidence>
<evidence type="ECO:0008006" key="11">
    <source>
        <dbReference type="Google" id="ProtNLM"/>
    </source>
</evidence>
<dbReference type="OrthoDB" id="129589at2759"/>
<dbReference type="GeneID" id="94352885"/>
<feature type="transmembrane region" description="Helical" evidence="7">
    <location>
        <begin position="197"/>
        <end position="218"/>
    </location>
</feature>
<evidence type="ECO:0000313" key="10">
    <source>
        <dbReference type="Proteomes" id="UP000294530"/>
    </source>
</evidence>
<dbReference type="KEGG" id="blac:94352885"/>
<dbReference type="SUPFAM" id="SSF48647">
    <property type="entry name" value="Fungal elicitin"/>
    <property type="match status" value="1"/>
</dbReference>
<gene>
    <name evidence="9" type="ORF">CCR75_009169</name>
</gene>
<dbReference type="Pfam" id="PF00964">
    <property type="entry name" value="Elicitin"/>
    <property type="match status" value="1"/>
</dbReference>
<keyword evidence="8" id="KW-0732">Signal</keyword>
<dbReference type="InterPro" id="IPR002200">
    <property type="entry name" value="Elicitin"/>
</dbReference>
<name>A0A976IG50_BRELC</name>
<keyword evidence="7" id="KW-0472">Membrane</keyword>
<keyword evidence="4" id="KW-0928">Hypersensitive response elicitation</keyword>
<organism evidence="9 10">
    <name type="scientific">Bremia lactucae</name>
    <name type="common">Lettuce downy mildew</name>
    <dbReference type="NCBI Taxonomy" id="4779"/>
    <lineage>
        <taxon>Eukaryota</taxon>
        <taxon>Sar</taxon>
        <taxon>Stramenopiles</taxon>
        <taxon>Oomycota</taxon>
        <taxon>Peronosporomycetes</taxon>
        <taxon>Peronosporales</taxon>
        <taxon>Peronosporaceae</taxon>
        <taxon>Bremia</taxon>
    </lineage>
</organism>
<evidence type="ECO:0000256" key="7">
    <source>
        <dbReference type="SAM" id="Phobius"/>
    </source>
</evidence>
<comment type="similarity">
    <text evidence="2">Belongs to the elicitin family.</text>
</comment>
<dbReference type="GO" id="GO:0005576">
    <property type="term" value="C:extracellular region"/>
    <property type="evidence" value="ECO:0007669"/>
    <property type="project" value="UniProtKB-SubCell"/>
</dbReference>
<feature type="signal peptide" evidence="8">
    <location>
        <begin position="1"/>
        <end position="18"/>
    </location>
</feature>
<dbReference type="InterPro" id="IPR036470">
    <property type="entry name" value="Elicitin_sf"/>
</dbReference>
<comment type="subcellular location">
    <subcellularLocation>
        <location evidence="1">Secreted</location>
    </subcellularLocation>
</comment>
<evidence type="ECO:0000256" key="2">
    <source>
        <dbReference type="ARBA" id="ARBA00009544"/>
    </source>
</evidence>
<feature type="region of interest" description="Disordered" evidence="6">
    <location>
        <begin position="117"/>
        <end position="191"/>
    </location>
</feature>
<comment type="caution">
    <text evidence="9">The sequence shown here is derived from an EMBL/GenBank/DDBJ whole genome shotgun (WGS) entry which is preliminary data.</text>
</comment>
<keyword evidence="10" id="KW-1185">Reference proteome</keyword>
<evidence type="ECO:0000256" key="4">
    <source>
        <dbReference type="ARBA" id="ARBA00022978"/>
    </source>
</evidence>
<feature type="compositionally biased region" description="Low complexity" evidence="6">
    <location>
        <begin position="177"/>
        <end position="191"/>
    </location>
</feature>
<evidence type="ECO:0000256" key="5">
    <source>
        <dbReference type="ARBA" id="ARBA00023157"/>
    </source>
</evidence>
<sequence>MRLAYIASTAAFFATADAATTCNVTSLQKLLMDPSVKPCAMESGYAVTSLSTPTEDQMTKMCSSTACQTVLTQVQTLAPTECNLGAFALYADLVTPLNSYCESSGLSIDKSSVPSDELALTDTSNDSDPLATVKPSMLDSADQTTTPRKAALSPKSSTAPLKATSPKSEVDDDDGLSSDSSSSTSQNDTMQDSNFDISGASFISISATAAVAAFVLNFF</sequence>
<dbReference type="GO" id="GO:0052040">
    <property type="term" value="P:symbiont-mediated perturbation of host programmed cell death"/>
    <property type="evidence" value="ECO:0007669"/>
    <property type="project" value="UniProtKB-KW"/>
</dbReference>
<evidence type="ECO:0000256" key="3">
    <source>
        <dbReference type="ARBA" id="ARBA00022525"/>
    </source>
</evidence>
<proteinExistence type="inferred from homology"/>
<feature type="chain" id="PRO_5037386476" description="Elicitin-like protein" evidence="8">
    <location>
        <begin position="19"/>
        <end position="219"/>
    </location>
</feature>
<evidence type="ECO:0000256" key="6">
    <source>
        <dbReference type="SAM" id="MobiDB-lite"/>
    </source>
</evidence>
<protein>
    <recommendedName>
        <fullName evidence="11">Elicitin-like protein</fullName>
    </recommendedName>
</protein>